<accession>A0A6J6VE33</accession>
<dbReference type="AlphaFoldDB" id="A0A6J6VE33"/>
<dbReference type="EMBL" id="CAEZZO010000102">
    <property type="protein sequence ID" value="CAB4769916.1"/>
    <property type="molecule type" value="Genomic_DNA"/>
</dbReference>
<evidence type="ECO:0000313" key="1">
    <source>
        <dbReference type="EMBL" id="CAB4769916.1"/>
    </source>
</evidence>
<name>A0A6J6VE33_9ZZZZ</name>
<sequence length="99" mass="10940">MICSQIENFAISAVKQFKEMISKEVPAALFCEVLKNKTRTGIARNPPPIPNKPVMEPITRESKTKAQVDILFSGKLVIGDLSIEYAAPINTSEKPIKII</sequence>
<reference evidence="1" key="1">
    <citation type="submission" date="2020-05" db="EMBL/GenBank/DDBJ databases">
        <authorList>
            <person name="Chiriac C."/>
            <person name="Salcher M."/>
            <person name="Ghai R."/>
            <person name="Kavagutti S V."/>
        </authorList>
    </citation>
    <scope>NUCLEOTIDE SEQUENCE</scope>
</reference>
<gene>
    <name evidence="1" type="ORF">UFOPK2886_00703</name>
</gene>
<protein>
    <submittedName>
        <fullName evidence="1">Unannotated protein</fullName>
    </submittedName>
</protein>
<proteinExistence type="predicted"/>
<organism evidence="1">
    <name type="scientific">freshwater metagenome</name>
    <dbReference type="NCBI Taxonomy" id="449393"/>
    <lineage>
        <taxon>unclassified sequences</taxon>
        <taxon>metagenomes</taxon>
        <taxon>ecological metagenomes</taxon>
    </lineage>
</organism>